<dbReference type="Proteomes" id="UP000013827">
    <property type="component" value="Unassembled WGS sequence"/>
</dbReference>
<organism evidence="1 2">
    <name type="scientific">Emiliania huxleyi (strain CCMP1516)</name>
    <dbReference type="NCBI Taxonomy" id="280463"/>
    <lineage>
        <taxon>Eukaryota</taxon>
        <taxon>Haptista</taxon>
        <taxon>Haptophyta</taxon>
        <taxon>Prymnesiophyceae</taxon>
        <taxon>Isochrysidales</taxon>
        <taxon>Noelaerhabdaceae</taxon>
        <taxon>Emiliania</taxon>
    </lineage>
</organism>
<dbReference type="PaxDb" id="2903-EOD31929"/>
<dbReference type="HOGENOM" id="CLU_1100220_0_0_1"/>
<reference evidence="2" key="1">
    <citation type="journal article" date="2013" name="Nature">
        <title>Pan genome of the phytoplankton Emiliania underpins its global distribution.</title>
        <authorList>
            <person name="Read B.A."/>
            <person name="Kegel J."/>
            <person name="Klute M.J."/>
            <person name="Kuo A."/>
            <person name="Lefebvre S.C."/>
            <person name="Maumus F."/>
            <person name="Mayer C."/>
            <person name="Miller J."/>
            <person name="Monier A."/>
            <person name="Salamov A."/>
            <person name="Young J."/>
            <person name="Aguilar M."/>
            <person name="Claverie J.M."/>
            <person name="Frickenhaus S."/>
            <person name="Gonzalez K."/>
            <person name="Herman E.K."/>
            <person name="Lin Y.C."/>
            <person name="Napier J."/>
            <person name="Ogata H."/>
            <person name="Sarno A.F."/>
            <person name="Shmutz J."/>
            <person name="Schroeder D."/>
            <person name="de Vargas C."/>
            <person name="Verret F."/>
            <person name="von Dassow P."/>
            <person name="Valentin K."/>
            <person name="Van de Peer Y."/>
            <person name="Wheeler G."/>
            <person name="Dacks J.B."/>
            <person name="Delwiche C.F."/>
            <person name="Dyhrman S.T."/>
            <person name="Glockner G."/>
            <person name="John U."/>
            <person name="Richards T."/>
            <person name="Worden A.Z."/>
            <person name="Zhang X."/>
            <person name="Grigoriev I.V."/>
            <person name="Allen A.E."/>
            <person name="Bidle K."/>
            <person name="Borodovsky M."/>
            <person name="Bowler C."/>
            <person name="Brownlee C."/>
            <person name="Cock J.M."/>
            <person name="Elias M."/>
            <person name="Gladyshev V.N."/>
            <person name="Groth M."/>
            <person name="Guda C."/>
            <person name="Hadaegh A."/>
            <person name="Iglesias-Rodriguez M.D."/>
            <person name="Jenkins J."/>
            <person name="Jones B.M."/>
            <person name="Lawson T."/>
            <person name="Leese F."/>
            <person name="Lindquist E."/>
            <person name="Lobanov A."/>
            <person name="Lomsadze A."/>
            <person name="Malik S.B."/>
            <person name="Marsh M.E."/>
            <person name="Mackinder L."/>
            <person name="Mock T."/>
            <person name="Mueller-Roeber B."/>
            <person name="Pagarete A."/>
            <person name="Parker M."/>
            <person name="Probert I."/>
            <person name="Quesneville H."/>
            <person name="Raines C."/>
            <person name="Rensing S.A."/>
            <person name="Riano-Pachon D.M."/>
            <person name="Richier S."/>
            <person name="Rokitta S."/>
            <person name="Shiraiwa Y."/>
            <person name="Soanes D.M."/>
            <person name="van der Giezen M."/>
            <person name="Wahlund T.M."/>
            <person name="Williams B."/>
            <person name="Wilson W."/>
            <person name="Wolfe G."/>
            <person name="Wurch L.L."/>
        </authorList>
    </citation>
    <scope>NUCLEOTIDE SEQUENCE</scope>
</reference>
<proteinExistence type="predicted"/>
<dbReference type="OMA" id="WIRAPGI"/>
<evidence type="ECO:0000313" key="2">
    <source>
        <dbReference type="Proteomes" id="UP000013827"/>
    </source>
</evidence>
<dbReference type="GeneID" id="17277204"/>
<reference evidence="1" key="2">
    <citation type="submission" date="2024-10" db="UniProtKB">
        <authorList>
            <consortium name="EnsemblProtists"/>
        </authorList>
    </citation>
    <scope>IDENTIFICATION</scope>
</reference>
<evidence type="ECO:0000313" key="1">
    <source>
        <dbReference type="EnsemblProtists" id="EOD31929"/>
    </source>
</evidence>
<dbReference type="RefSeq" id="XP_005784358.1">
    <property type="nucleotide sequence ID" value="XM_005784301.1"/>
</dbReference>
<dbReference type="KEGG" id="ehx:EMIHUDRAFT_231167"/>
<dbReference type="EnsemblProtists" id="EOD31929">
    <property type="protein sequence ID" value="EOD31929"/>
    <property type="gene ID" value="EMIHUDRAFT_231167"/>
</dbReference>
<keyword evidence="2" id="KW-1185">Reference proteome</keyword>
<dbReference type="AlphaFoldDB" id="A0A0D3K844"/>
<sequence>MLAFVEVCKVVGASFLVVLAADTVLRYAPGFNAASTRYNLLHALLNTYVVVSVVPDCYFVLANPLEAMSAPYSDVPLATTIGLHLFHCVSQYKSLTTVDWAHHLVSNMLVSFLCFPYDYGPLMQWGLLFICGLPGGIDYYLLTLVKLGTIAPSTEKRINRLLNTWIRAPGIVSWAPLMLCCRAAGKSRVPDSILAMQVALNMFNAMYFQDRVDRVVANSAVVAWCAEHQIDKREVEKATRAARAKGKEDQKKS</sequence>
<evidence type="ECO:0008006" key="3">
    <source>
        <dbReference type="Google" id="ProtNLM"/>
    </source>
</evidence>
<name>A0A0D3K844_EMIH1</name>
<protein>
    <recommendedName>
        <fullName evidence="3">TLC domain-containing protein</fullName>
    </recommendedName>
</protein>
<accession>A0A0D3K844</accession>
<dbReference type="eggNOG" id="ENOG502S7QY">
    <property type="taxonomic scope" value="Eukaryota"/>
</dbReference>